<evidence type="ECO:0000256" key="1">
    <source>
        <dbReference type="SAM" id="MobiDB-lite"/>
    </source>
</evidence>
<proteinExistence type="predicted"/>
<dbReference type="Proteomes" id="UP000749646">
    <property type="component" value="Unassembled WGS sequence"/>
</dbReference>
<keyword evidence="3" id="KW-1185">Reference proteome</keyword>
<comment type="caution">
    <text evidence="2">The sequence shown here is derived from an EMBL/GenBank/DDBJ whole genome shotgun (WGS) entry which is preliminary data.</text>
</comment>
<protein>
    <submittedName>
        <fullName evidence="2">Uncharacterized protein</fullName>
    </submittedName>
</protein>
<dbReference type="Gene3D" id="3.40.50.1010">
    <property type="entry name" value="5'-nuclease"/>
    <property type="match status" value="1"/>
</dbReference>
<organism evidence="2 3">
    <name type="scientific">Modicella reniformis</name>
    <dbReference type="NCBI Taxonomy" id="1440133"/>
    <lineage>
        <taxon>Eukaryota</taxon>
        <taxon>Fungi</taxon>
        <taxon>Fungi incertae sedis</taxon>
        <taxon>Mucoromycota</taxon>
        <taxon>Mortierellomycotina</taxon>
        <taxon>Mortierellomycetes</taxon>
        <taxon>Mortierellales</taxon>
        <taxon>Mortierellaceae</taxon>
        <taxon>Modicella</taxon>
    </lineage>
</organism>
<dbReference type="EMBL" id="JAAAHW010007031">
    <property type="protein sequence ID" value="KAF9952013.1"/>
    <property type="molecule type" value="Genomic_DNA"/>
</dbReference>
<reference evidence="2" key="1">
    <citation type="journal article" date="2020" name="Fungal Divers.">
        <title>Resolving the Mortierellaceae phylogeny through synthesis of multi-gene phylogenetics and phylogenomics.</title>
        <authorList>
            <person name="Vandepol N."/>
            <person name="Liber J."/>
            <person name="Desiro A."/>
            <person name="Na H."/>
            <person name="Kennedy M."/>
            <person name="Barry K."/>
            <person name="Grigoriev I.V."/>
            <person name="Miller A.N."/>
            <person name="O'Donnell K."/>
            <person name="Stajich J.E."/>
            <person name="Bonito G."/>
        </authorList>
    </citation>
    <scope>NUCLEOTIDE SEQUENCE</scope>
    <source>
        <strain evidence="2">MES-2147</strain>
    </source>
</reference>
<feature type="region of interest" description="Disordered" evidence="1">
    <location>
        <begin position="78"/>
        <end position="111"/>
    </location>
</feature>
<evidence type="ECO:0000313" key="3">
    <source>
        <dbReference type="Proteomes" id="UP000749646"/>
    </source>
</evidence>
<dbReference type="AlphaFoldDB" id="A0A9P6IXN3"/>
<gene>
    <name evidence="2" type="ORF">BGZ65_005593</name>
</gene>
<evidence type="ECO:0000313" key="2">
    <source>
        <dbReference type="EMBL" id="KAF9952013.1"/>
    </source>
</evidence>
<name>A0A9P6IXN3_9FUNG</name>
<accession>A0A9P6IXN3</accession>
<sequence>MGIEGLFGTLNKKGLAPTPVDLSQFQDTRIEIDFLGSYYGRILTLMTDDNGPNKASEVGKKLVTLLAADFIPTNRRIHIDGDQSAKKHEENETRLARRKRPSEQLDKDLEKKKTNSLKDKWTAHSVMTRIDKGLRQTFQLTATDKDILQSLRAQPLRGVSMSCKGGYLHSQDFEGCVTSPLKYVHRAVYNLTGNIGSCIRCFGVSTFSRGHRVIWTSPRWWTSITLISEARGEDIDPSRFDTAKSVFIELHEDILEEKDSDNYFTKEYTKIGENKDLHF</sequence>